<dbReference type="PANTHER" id="PTHR14614:SF147">
    <property type="entry name" value="S-ADENOSYLMETHIONINE-DEPENDENT METHYLTRANSFERASE OF THE SEVEN BETA-STRAND FAMILY"/>
    <property type="match status" value="1"/>
</dbReference>
<dbReference type="Pfam" id="PF10294">
    <property type="entry name" value="Methyltransf_16"/>
    <property type="match status" value="1"/>
</dbReference>
<protein>
    <recommendedName>
        <fullName evidence="3">S-adenosyl-L-methionine-dependent methyltransferase</fullName>
    </recommendedName>
</protein>
<dbReference type="OrthoDB" id="433955at2759"/>
<organism evidence="1 2">
    <name type="scientific">Sistotremastrum suecicum HHB10207 ss-3</name>
    <dbReference type="NCBI Taxonomy" id="1314776"/>
    <lineage>
        <taxon>Eukaryota</taxon>
        <taxon>Fungi</taxon>
        <taxon>Dikarya</taxon>
        <taxon>Basidiomycota</taxon>
        <taxon>Agaricomycotina</taxon>
        <taxon>Agaricomycetes</taxon>
        <taxon>Sistotremastrales</taxon>
        <taxon>Sistotremastraceae</taxon>
        <taxon>Sistotremastrum</taxon>
    </lineage>
</organism>
<dbReference type="GO" id="GO:0008757">
    <property type="term" value="F:S-adenosylmethionine-dependent methyltransferase activity"/>
    <property type="evidence" value="ECO:0007669"/>
    <property type="project" value="UniProtKB-ARBA"/>
</dbReference>
<dbReference type="SUPFAM" id="SSF53335">
    <property type="entry name" value="S-adenosyl-L-methionine-dependent methyltransferases"/>
    <property type="match status" value="1"/>
</dbReference>
<proteinExistence type="predicted"/>
<name>A0A166J2Q1_9AGAM</name>
<dbReference type="Proteomes" id="UP000076798">
    <property type="component" value="Unassembled WGS sequence"/>
</dbReference>
<dbReference type="CDD" id="cd02440">
    <property type="entry name" value="AdoMet_MTases"/>
    <property type="match status" value="1"/>
</dbReference>
<reference evidence="1 2" key="1">
    <citation type="journal article" date="2016" name="Mol. Biol. Evol.">
        <title>Comparative Genomics of Early-Diverging Mushroom-Forming Fungi Provides Insights into the Origins of Lignocellulose Decay Capabilities.</title>
        <authorList>
            <person name="Nagy L.G."/>
            <person name="Riley R."/>
            <person name="Tritt A."/>
            <person name="Adam C."/>
            <person name="Daum C."/>
            <person name="Floudas D."/>
            <person name="Sun H."/>
            <person name="Yadav J.S."/>
            <person name="Pangilinan J."/>
            <person name="Larsson K.H."/>
            <person name="Matsuura K."/>
            <person name="Barry K."/>
            <person name="Labutti K."/>
            <person name="Kuo R."/>
            <person name="Ohm R.A."/>
            <person name="Bhattacharya S.S."/>
            <person name="Shirouzu T."/>
            <person name="Yoshinaga Y."/>
            <person name="Martin F.M."/>
            <person name="Grigoriev I.V."/>
            <person name="Hibbett D.S."/>
        </authorList>
    </citation>
    <scope>NUCLEOTIDE SEQUENCE [LARGE SCALE GENOMIC DNA]</scope>
    <source>
        <strain evidence="1 2">HHB10207 ss-3</strain>
    </source>
</reference>
<dbReference type="STRING" id="1314776.A0A166J2Q1"/>
<dbReference type="InterPro" id="IPR029063">
    <property type="entry name" value="SAM-dependent_MTases_sf"/>
</dbReference>
<dbReference type="PANTHER" id="PTHR14614">
    <property type="entry name" value="HEPATOCELLULAR CARCINOMA-ASSOCIATED ANTIGEN"/>
    <property type="match status" value="1"/>
</dbReference>
<accession>A0A166J2Q1</accession>
<dbReference type="InterPro" id="IPR019410">
    <property type="entry name" value="Methyltransf_16"/>
</dbReference>
<keyword evidence="2" id="KW-1185">Reference proteome</keyword>
<dbReference type="EMBL" id="KV428004">
    <property type="protein sequence ID" value="KZT44306.1"/>
    <property type="molecule type" value="Genomic_DNA"/>
</dbReference>
<dbReference type="Gene3D" id="3.40.50.150">
    <property type="entry name" value="Vaccinia Virus protein VP39"/>
    <property type="match status" value="1"/>
</dbReference>
<evidence type="ECO:0008006" key="3">
    <source>
        <dbReference type="Google" id="ProtNLM"/>
    </source>
</evidence>
<evidence type="ECO:0000313" key="1">
    <source>
        <dbReference type="EMBL" id="KZT44306.1"/>
    </source>
</evidence>
<sequence>MALSPPSTCLPPIRSLYSRSATDIRGYVAYLRQIYCPEVRGSRRSAKGRPDETDLQNIRADSFERSFAIQWLTALISQLQGGLLKSDDDSGEIESLVDEAAALVALCSGAAATGAFVRTFVFDLGAPFEGTVQVDVNDAPLESQDFSSVGAQTWGGSCILAERIAQSPPLFRINQQLSTHLRILELGAGTGLVSLVVGKILEITSPHPDTRVIATDFHSSVLTNLRGNVSRNHLSPDLVKVVPLDWSKFCDSPTKDEDLLEPYDLILGADIIYEAEHAQWIYDCLRILLRKPSPGISRSGSTQEPLFHLIIPLRPTHREESSTVEQVFPMSKGNLTDGLVDEEELALFIVKYEDLVYPAYGDGEHGDVHYRYFHIGWRPILS</sequence>
<gene>
    <name evidence="1" type="ORF">SISSUDRAFT_1056672</name>
</gene>
<dbReference type="AlphaFoldDB" id="A0A166J2Q1"/>
<evidence type="ECO:0000313" key="2">
    <source>
        <dbReference type="Proteomes" id="UP000076798"/>
    </source>
</evidence>